<evidence type="ECO:0000313" key="2">
    <source>
        <dbReference type="Proteomes" id="UP000823895"/>
    </source>
</evidence>
<evidence type="ECO:0000313" key="1">
    <source>
        <dbReference type="EMBL" id="HJC42240.1"/>
    </source>
</evidence>
<proteinExistence type="predicted"/>
<accession>A0A9D2T221</accession>
<dbReference type="Proteomes" id="UP000823895">
    <property type="component" value="Unassembled WGS sequence"/>
</dbReference>
<dbReference type="AlphaFoldDB" id="A0A9D2T221"/>
<comment type="caution">
    <text evidence="1">The sequence shown here is derived from an EMBL/GenBank/DDBJ whole genome shotgun (WGS) entry which is preliminary data.</text>
</comment>
<sequence>MHFWAGISGDRPGRVLKHQMYGKSHSMQQHSQPQFETICKPVKPCTDQAGALCRQSLQTVTLTGMYVAHSHSEMEQGGIERAWRRNSDGHCADKVCRQ</sequence>
<dbReference type="EMBL" id="DWWI01000018">
    <property type="protein sequence ID" value="HJC42240.1"/>
    <property type="molecule type" value="Genomic_DNA"/>
</dbReference>
<name>A0A9D2T221_9FIRM</name>
<protein>
    <submittedName>
        <fullName evidence="1">Uncharacterized protein</fullName>
    </submittedName>
</protein>
<reference evidence="1" key="1">
    <citation type="journal article" date="2021" name="PeerJ">
        <title>Extensive microbial diversity within the chicken gut microbiome revealed by metagenomics and culture.</title>
        <authorList>
            <person name="Gilroy R."/>
            <person name="Ravi A."/>
            <person name="Getino M."/>
            <person name="Pursley I."/>
            <person name="Horton D.L."/>
            <person name="Alikhan N.F."/>
            <person name="Baker D."/>
            <person name="Gharbi K."/>
            <person name="Hall N."/>
            <person name="Watson M."/>
            <person name="Adriaenssens E.M."/>
            <person name="Foster-Nyarko E."/>
            <person name="Jarju S."/>
            <person name="Secka A."/>
            <person name="Antonio M."/>
            <person name="Oren A."/>
            <person name="Chaudhuri R.R."/>
            <person name="La Ragione R."/>
            <person name="Hildebrand F."/>
            <person name="Pallen M.J."/>
        </authorList>
    </citation>
    <scope>NUCLEOTIDE SEQUENCE</scope>
    <source>
        <strain evidence="1">CHK165-2605</strain>
    </source>
</reference>
<gene>
    <name evidence="1" type="ORF">H9756_00920</name>
</gene>
<reference evidence="1" key="2">
    <citation type="submission" date="2021-04" db="EMBL/GenBank/DDBJ databases">
        <authorList>
            <person name="Gilroy R."/>
        </authorList>
    </citation>
    <scope>NUCLEOTIDE SEQUENCE</scope>
    <source>
        <strain evidence="1">CHK165-2605</strain>
    </source>
</reference>
<organism evidence="1 2">
    <name type="scientific">Candidatus Mediterraneibacter gallistercoris</name>
    <dbReference type="NCBI Taxonomy" id="2838671"/>
    <lineage>
        <taxon>Bacteria</taxon>
        <taxon>Bacillati</taxon>
        <taxon>Bacillota</taxon>
        <taxon>Clostridia</taxon>
        <taxon>Lachnospirales</taxon>
        <taxon>Lachnospiraceae</taxon>
        <taxon>Mediterraneibacter</taxon>
    </lineage>
</organism>